<reference evidence="2" key="1">
    <citation type="journal article" date="2022" name="Mol. Ecol. Resour.">
        <title>The genomes of chicory, endive, great burdock and yacon provide insights into Asteraceae palaeo-polyploidization history and plant inulin production.</title>
        <authorList>
            <person name="Fan W."/>
            <person name="Wang S."/>
            <person name="Wang H."/>
            <person name="Wang A."/>
            <person name="Jiang F."/>
            <person name="Liu H."/>
            <person name="Zhao H."/>
            <person name="Xu D."/>
            <person name="Zhang Y."/>
        </authorList>
    </citation>
    <scope>NUCLEOTIDE SEQUENCE [LARGE SCALE GENOMIC DNA]</scope>
    <source>
        <strain evidence="2">cv. Yunnan</strain>
    </source>
</reference>
<name>A0ACB9IJW5_9ASTR</name>
<dbReference type="Proteomes" id="UP001056120">
    <property type="component" value="Linkage Group LG08"/>
</dbReference>
<comment type="caution">
    <text evidence="1">The sequence shown here is derived from an EMBL/GenBank/DDBJ whole genome shotgun (WGS) entry which is preliminary data.</text>
</comment>
<sequence length="192" mass="22637">MVFQSSVTGSDFYKVIFESFYTNIKLVANALDAFTELLNFEEQKRSPDSKFRLYGTYTMLRKTVCLYLDNIGCKISETMVMSEINRVEMTWRMLDNKIDCGIFAMLHMETFTGSTTTWQCGFDTEKELEKQTRQITELRYKYVSKILLSDLNNYKNQLLDYAKEFSKSLEGKKQDPKRDLFKELMTCQDETF</sequence>
<protein>
    <submittedName>
        <fullName evidence="1">Uncharacterized protein</fullName>
    </submittedName>
</protein>
<dbReference type="EMBL" id="CM042025">
    <property type="protein sequence ID" value="KAI3808372.1"/>
    <property type="molecule type" value="Genomic_DNA"/>
</dbReference>
<organism evidence="1 2">
    <name type="scientific">Smallanthus sonchifolius</name>
    <dbReference type="NCBI Taxonomy" id="185202"/>
    <lineage>
        <taxon>Eukaryota</taxon>
        <taxon>Viridiplantae</taxon>
        <taxon>Streptophyta</taxon>
        <taxon>Embryophyta</taxon>
        <taxon>Tracheophyta</taxon>
        <taxon>Spermatophyta</taxon>
        <taxon>Magnoliopsida</taxon>
        <taxon>eudicotyledons</taxon>
        <taxon>Gunneridae</taxon>
        <taxon>Pentapetalae</taxon>
        <taxon>asterids</taxon>
        <taxon>campanulids</taxon>
        <taxon>Asterales</taxon>
        <taxon>Asteraceae</taxon>
        <taxon>Asteroideae</taxon>
        <taxon>Heliantheae alliance</taxon>
        <taxon>Millerieae</taxon>
        <taxon>Smallanthus</taxon>
    </lineage>
</organism>
<proteinExistence type="predicted"/>
<evidence type="ECO:0000313" key="2">
    <source>
        <dbReference type="Proteomes" id="UP001056120"/>
    </source>
</evidence>
<gene>
    <name evidence="1" type="ORF">L1987_24321</name>
</gene>
<accession>A0ACB9IJW5</accession>
<keyword evidence="2" id="KW-1185">Reference proteome</keyword>
<evidence type="ECO:0000313" key="1">
    <source>
        <dbReference type="EMBL" id="KAI3808372.1"/>
    </source>
</evidence>
<reference evidence="1 2" key="2">
    <citation type="journal article" date="2022" name="Mol. Ecol. Resour.">
        <title>The genomes of chicory, endive, great burdock and yacon provide insights into Asteraceae paleo-polyploidization history and plant inulin production.</title>
        <authorList>
            <person name="Fan W."/>
            <person name="Wang S."/>
            <person name="Wang H."/>
            <person name="Wang A."/>
            <person name="Jiang F."/>
            <person name="Liu H."/>
            <person name="Zhao H."/>
            <person name="Xu D."/>
            <person name="Zhang Y."/>
        </authorList>
    </citation>
    <scope>NUCLEOTIDE SEQUENCE [LARGE SCALE GENOMIC DNA]</scope>
    <source>
        <strain evidence="2">cv. Yunnan</strain>
        <tissue evidence="1">Leaves</tissue>
    </source>
</reference>